<dbReference type="EMBL" id="JAGTXO010000026">
    <property type="protein sequence ID" value="KAG8461396.1"/>
    <property type="molecule type" value="Genomic_DNA"/>
</dbReference>
<dbReference type="GO" id="GO:0006913">
    <property type="term" value="P:nucleocytoplasmic transport"/>
    <property type="evidence" value="ECO:0007669"/>
    <property type="project" value="TreeGrafter"/>
</dbReference>
<accession>A0A8J5X5D3</accession>
<dbReference type="Proteomes" id="UP000751190">
    <property type="component" value="Unassembled WGS sequence"/>
</dbReference>
<evidence type="ECO:0000256" key="1">
    <source>
        <dbReference type="ARBA" id="ARBA00022468"/>
    </source>
</evidence>
<evidence type="ECO:0000313" key="5">
    <source>
        <dbReference type="Proteomes" id="UP000751190"/>
    </source>
</evidence>
<evidence type="ECO:0000256" key="3">
    <source>
        <dbReference type="ARBA" id="ARBA00022737"/>
    </source>
</evidence>
<gene>
    <name evidence="4" type="ORF">KFE25_010583</name>
</gene>
<dbReference type="SMART" id="SM00368">
    <property type="entry name" value="LRR_RI"/>
    <property type="match status" value="10"/>
</dbReference>
<proteinExistence type="predicted"/>
<dbReference type="GO" id="GO:0005634">
    <property type="term" value="C:nucleus"/>
    <property type="evidence" value="ECO:0007669"/>
    <property type="project" value="TreeGrafter"/>
</dbReference>
<dbReference type="GO" id="GO:0031267">
    <property type="term" value="F:small GTPase binding"/>
    <property type="evidence" value="ECO:0007669"/>
    <property type="project" value="TreeGrafter"/>
</dbReference>
<organism evidence="4 5">
    <name type="scientific">Diacronema lutheri</name>
    <name type="common">Unicellular marine alga</name>
    <name type="synonym">Monochrysis lutheri</name>
    <dbReference type="NCBI Taxonomy" id="2081491"/>
    <lineage>
        <taxon>Eukaryota</taxon>
        <taxon>Haptista</taxon>
        <taxon>Haptophyta</taxon>
        <taxon>Pavlovophyceae</taxon>
        <taxon>Pavlovales</taxon>
        <taxon>Pavlovaceae</taxon>
        <taxon>Diacronema</taxon>
    </lineage>
</organism>
<dbReference type="OMA" id="CVTERWA"/>
<dbReference type="PANTHER" id="PTHR24113">
    <property type="entry name" value="RAN GTPASE-ACTIVATING PROTEIN 1"/>
    <property type="match status" value="1"/>
</dbReference>
<name>A0A8J5X5D3_DIALT</name>
<keyword evidence="3" id="KW-0677">Repeat</keyword>
<dbReference type="Pfam" id="PF13516">
    <property type="entry name" value="LRR_6"/>
    <property type="match status" value="4"/>
</dbReference>
<protein>
    <submittedName>
        <fullName evidence="4">Uncharacterized protein</fullName>
    </submittedName>
</protein>
<dbReference type="InterPro" id="IPR027038">
    <property type="entry name" value="RanGap"/>
</dbReference>
<dbReference type="SUPFAM" id="SSF52047">
    <property type="entry name" value="RNI-like"/>
    <property type="match status" value="1"/>
</dbReference>
<evidence type="ECO:0000256" key="2">
    <source>
        <dbReference type="ARBA" id="ARBA00022614"/>
    </source>
</evidence>
<dbReference type="GO" id="GO:0005829">
    <property type="term" value="C:cytosol"/>
    <property type="evidence" value="ECO:0007669"/>
    <property type="project" value="TreeGrafter"/>
</dbReference>
<keyword evidence="1" id="KW-0343">GTPase activation</keyword>
<sequence length="782" mass="79427">MVASPAEPRAAAPAQQLTLKPAAAAAPAALAAPAAPAAPESARADEVPQLAFGRLRAQTAGCSIDAASERAITLRQLRHVLALAAELCVTERWASADPARRGEPIAPDALTVDELCRALLPGATDGGRRSLVEALATSPQPTEYFVVSSYADSCAELLSALEQHARDRALGDGDALYWVSAFALREAERGLSGASAPFRTALVRSRGVVCLLGRKAAVLSRAWPALELGLALGVLTLDEPAGKAAARAGSRAGRFASFAGARTFDVYATAPTAAAGAAGAGEAAAGAGAASVGALGTLPRTVGLLDDLDERLSDEALAAKCSRESAFPGKVAHRALSTSVRDSAYDLRLIGKEAAGREDALDATVRAAFGLAVLPLLARGGPGSDMLPRYLAALRSSHLRRATLCLHRAHAAAPAAPAARASGSSEPLEVQLADCLPKTLEVLVARALDADTMAPALARLLSAPKSNLTILDVSCCSLSAHGAALLGGALGASRTLASLSLRANPPLEPHGVRAIGDGVRACKTLLALHLDGTRVGRAGAEALASALRAGCALAELRMAACDLADDGAAALCDALKRTPTLHTLGLERNGLARAAPDALAALLAVKRCALRELLLSHNQIGELGADALGGALGANASLETLDLSSNPLGDSGLVVLASRLGGNGALTDLRLSNVQCDDAGAAALGHALGSNRTIRSLDISSNPIGDAGARALAKGLEDNVALVVLDLRATLLADQGAIAVVDALEAHALEDGDGQRVKRRIALARSQITADLPRLLNSSVHV</sequence>
<comment type="caution">
    <text evidence="4">The sequence shown here is derived from an EMBL/GenBank/DDBJ whole genome shotgun (WGS) entry which is preliminary data.</text>
</comment>
<dbReference type="OrthoDB" id="120976at2759"/>
<dbReference type="GO" id="GO:0048471">
    <property type="term" value="C:perinuclear region of cytoplasm"/>
    <property type="evidence" value="ECO:0007669"/>
    <property type="project" value="TreeGrafter"/>
</dbReference>
<dbReference type="InterPro" id="IPR001611">
    <property type="entry name" value="Leu-rich_rpt"/>
</dbReference>
<dbReference type="AlphaFoldDB" id="A0A8J5X5D3"/>
<keyword evidence="5" id="KW-1185">Reference proteome</keyword>
<reference evidence="4" key="1">
    <citation type="submission" date="2021-05" db="EMBL/GenBank/DDBJ databases">
        <title>The genome of the haptophyte Pavlova lutheri (Diacronema luteri, Pavlovales) - a model for lipid biosynthesis in eukaryotic algae.</title>
        <authorList>
            <person name="Hulatt C.J."/>
            <person name="Posewitz M.C."/>
        </authorList>
    </citation>
    <scope>NUCLEOTIDE SEQUENCE</scope>
    <source>
        <strain evidence="4">NIVA-4/92</strain>
    </source>
</reference>
<dbReference type="InterPro" id="IPR032675">
    <property type="entry name" value="LRR_dom_sf"/>
</dbReference>
<dbReference type="GO" id="GO:0005096">
    <property type="term" value="F:GTPase activator activity"/>
    <property type="evidence" value="ECO:0007669"/>
    <property type="project" value="UniProtKB-KW"/>
</dbReference>
<evidence type="ECO:0000313" key="4">
    <source>
        <dbReference type="EMBL" id="KAG8461396.1"/>
    </source>
</evidence>
<dbReference type="PANTHER" id="PTHR24113:SF12">
    <property type="entry name" value="RAN GTPASE-ACTIVATING PROTEIN 1"/>
    <property type="match status" value="1"/>
</dbReference>
<keyword evidence="2" id="KW-0433">Leucine-rich repeat</keyword>
<dbReference type="Gene3D" id="3.80.10.10">
    <property type="entry name" value="Ribonuclease Inhibitor"/>
    <property type="match status" value="2"/>
</dbReference>